<dbReference type="Pfam" id="PF13302">
    <property type="entry name" value="Acetyltransf_3"/>
    <property type="match status" value="1"/>
</dbReference>
<dbReference type="RefSeq" id="WP_179566352.1">
    <property type="nucleotide sequence ID" value="NZ_JACBZY010000001.1"/>
</dbReference>
<organism evidence="2 3">
    <name type="scientific">Schumannella luteola</name>
    <dbReference type="NCBI Taxonomy" id="472059"/>
    <lineage>
        <taxon>Bacteria</taxon>
        <taxon>Bacillati</taxon>
        <taxon>Actinomycetota</taxon>
        <taxon>Actinomycetes</taxon>
        <taxon>Micrococcales</taxon>
        <taxon>Microbacteriaceae</taxon>
        <taxon>Schumannella</taxon>
    </lineage>
</organism>
<dbReference type="GO" id="GO:0016747">
    <property type="term" value="F:acyltransferase activity, transferring groups other than amino-acyl groups"/>
    <property type="evidence" value="ECO:0007669"/>
    <property type="project" value="InterPro"/>
</dbReference>
<dbReference type="SUPFAM" id="SSF55729">
    <property type="entry name" value="Acyl-CoA N-acyltransferases (Nat)"/>
    <property type="match status" value="1"/>
</dbReference>
<dbReference type="EMBL" id="JACBZY010000001">
    <property type="protein sequence ID" value="NYG98672.1"/>
    <property type="molecule type" value="Genomic_DNA"/>
</dbReference>
<dbReference type="Proteomes" id="UP000553888">
    <property type="component" value="Unassembled WGS sequence"/>
</dbReference>
<gene>
    <name evidence="2" type="ORF">BJ979_001298</name>
</gene>
<keyword evidence="3" id="KW-1185">Reference proteome</keyword>
<dbReference type="Gene3D" id="3.40.630.30">
    <property type="match status" value="1"/>
</dbReference>
<dbReference type="AlphaFoldDB" id="A0A852Y9Y3"/>
<evidence type="ECO:0000313" key="2">
    <source>
        <dbReference type="EMBL" id="NYG98672.1"/>
    </source>
</evidence>
<dbReference type="InterPro" id="IPR051531">
    <property type="entry name" value="N-acetyltransferase"/>
</dbReference>
<keyword evidence="2" id="KW-0808">Transferase</keyword>
<accession>A0A852Y9Y3</accession>
<protein>
    <submittedName>
        <fullName evidence="2">RimJ/RimL family protein N-acetyltransferase</fullName>
    </submittedName>
</protein>
<sequence>MQPVVLTTERLVLEVPTLDDVDRIVEYCRDPLFERWLTTPWPYEWHHATGWVKGLVPGWHEDRELTWALRTESGGELLGVVGVTLGTPDRPAGMIGFWLGGPHRGFGYMPEAARAAIDWVFAQGLLDEILWEAVVPNRASLIVARKLGFTYTGTRQADIVGRDGDRPSSWHAVLGRDDDRGVKAGWPE</sequence>
<dbReference type="PANTHER" id="PTHR43792">
    <property type="entry name" value="GNAT FAMILY, PUTATIVE (AFU_ORTHOLOGUE AFUA_3G00765)-RELATED-RELATED"/>
    <property type="match status" value="1"/>
</dbReference>
<feature type="domain" description="N-acetyltransferase" evidence="1">
    <location>
        <begin position="11"/>
        <end position="179"/>
    </location>
</feature>
<comment type="caution">
    <text evidence="2">The sequence shown here is derived from an EMBL/GenBank/DDBJ whole genome shotgun (WGS) entry which is preliminary data.</text>
</comment>
<proteinExistence type="predicted"/>
<evidence type="ECO:0000313" key="3">
    <source>
        <dbReference type="Proteomes" id="UP000553888"/>
    </source>
</evidence>
<reference evidence="2 3" key="1">
    <citation type="submission" date="2020-07" db="EMBL/GenBank/DDBJ databases">
        <title>Sequencing the genomes of 1000 actinobacteria strains.</title>
        <authorList>
            <person name="Klenk H.-P."/>
        </authorList>
    </citation>
    <scope>NUCLEOTIDE SEQUENCE [LARGE SCALE GENOMIC DNA]</scope>
    <source>
        <strain evidence="2 3">DSM 23141</strain>
    </source>
</reference>
<dbReference type="PROSITE" id="PS51186">
    <property type="entry name" value="GNAT"/>
    <property type="match status" value="1"/>
</dbReference>
<evidence type="ECO:0000259" key="1">
    <source>
        <dbReference type="PROSITE" id="PS51186"/>
    </source>
</evidence>
<name>A0A852Y9Y3_9MICO</name>
<dbReference type="InterPro" id="IPR016181">
    <property type="entry name" value="Acyl_CoA_acyltransferase"/>
</dbReference>
<dbReference type="InterPro" id="IPR000182">
    <property type="entry name" value="GNAT_dom"/>
</dbReference>